<gene>
    <name evidence="9" type="ORF">T440DRAFT_138729</name>
</gene>
<reference evidence="9" key="1">
    <citation type="submission" date="2020-01" db="EMBL/GenBank/DDBJ databases">
        <authorList>
            <consortium name="DOE Joint Genome Institute"/>
            <person name="Haridas S."/>
            <person name="Albert R."/>
            <person name="Binder M."/>
            <person name="Bloem J."/>
            <person name="Labutti K."/>
            <person name="Salamov A."/>
            <person name="Andreopoulos B."/>
            <person name="Baker S.E."/>
            <person name="Barry K."/>
            <person name="Bills G."/>
            <person name="Bluhm B.H."/>
            <person name="Cannon C."/>
            <person name="Castanera R."/>
            <person name="Culley D.E."/>
            <person name="Daum C."/>
            <person name="Ezra D."/>
            <person name="Gonzalez J.B."/>
            <person name="Henrissat B."/>
            <person name="Kuo A."/>
            <person name="Liang C."/>
            <person name="Lipzen A."/>
            <person name="Lutzoni F."/>
            <person name="Magnuson J."/>
            <person name="Mondo S."/>
            <person name="Nolan M."/>
            <person name="Ohm R."/>
            <person name="Pangilinan J."/>
            <person name="Park H.-J."/>
            <person name="Ramirez L."/>
            <person name="Alfaro M."/>
            <person name="Sun H."/>
            <person name="Tritt A."/>
            <person name="Yoshinaga Y."/>
            <person name="Zwiers L.-H."/>
            <person name="Turgeon B.G."/>
            <person name="Goodwin S.B."/>
            <person name="Spatafora J.W."/>
            <person name="Crous P.W."/>
            <person name="Grigoriev I.V."/>
        </authorList>
    </citation>
    <scope>NUCLEOTIDE SEQUENCE</scope>
    <source>
        <strain evidence="9">IPT5</strain>
    </source>
</reference>
<evidence type="ECO:0000256" key="6">
    <source>
        <dbReference type="ARBA" id="ARBA00023065"/>
    </source>
</evidence>
<dbReference type="PANTHER" id="PTHR33281">
    <property type="entry name" value="UPF0187 PROTEIN YNEE"/>
    <property type="match status" value="1"/>
</dbReference>
<evidence type="ECO:0000256" key="4">
    <source>
        <dbReference type="ARBA" id="ARBA00022692"/>
    </source>
</evidence>
<evidence type="ECO:0000256" key="7">
    <source>
        <dbReference type="ARBA" id="ARBA00023136"/>
    </source>
</evidence>
<feature type="transmembrane region" description="Helical" evidence="8">
    <location>
        <begin position="292"/>
        <end position="311"/>
    </location>
</feature>
<proteinExistence type="predicted"/>
<keyword evidence="7 8" id="KW-0472">Membrane</keyword>
<evidence type="ECO:0000256" key="5">
    <source>
        <dbReference type="ARBA" id="ARBA00022989"/>
    </source>
</evidence>
<keyword evidence="4 8" id="KW-0812">Transmembrane</keyword>
<dbReference type="Pfam" id="PF25539">
    <property type="entry name" value="Bestrophin_2"/>
    <property type="match status" value="1"/>
</dbReference>
<dbReference type="OrthoDB" id="1368at2759"/>
<evidence type="ECO:0000256" key="3">
    <source>
        <dbReference type="ARBA" id="ARBA00022475"/>
    </source>
</evidence>
<keyword evidence="6" id="KW-0406">Ion transport</keyword>
<protein>
    <submittedName>
        <fullName evidence="9">UPF0187-domain-containing protein</fullName>
    </submittedName>
</protein>
<feature type="transmembrane region" description="Helical" evidence="8">
    <location>
        <begin position="317"/>
        <end position="338"/>
    </location>
</feature>
<dbReference type="Proteomes" id="UP000799423">
    <property type="component" value="Unassembled WGS sequence"/>
</dbReference>
<evidence type="ECO:0000256" key="8">
    <source>
        <dbReference type="SAM" id="Phobius"/>
    </source>
</evidence>
<dbReference type="InterPro" id="IPR044669">
    <property type="entry name" value="YneE/VCCN1/2-like"/>
</dbReference>
<dbReference type="PANTHER" id="PTHR33281:SF19">
    <property type="entry name" value="VOLTAGE-DEPENDENT ANION CHANNEL-FORMING PROTEIN YNEE"/>
    <property type="match status" value="1"/>
</dbReference>
<organism evidence="9 10">
    <name type="scientific">Plenodomus tracheiphilus IPT5</name>
    <dbReference type="NCBI Taxonomy" id="1408161"/>
    <lineage>
        <taxon>Eukaryota</taxon>
        <taxon>Fungi</taxon>
        <taxon>Dikarya</taxon>
        <taxon>Ascomycota</taxon>
        <taxon>Pezizomycotina</taxon>
        <taxon>Dothideomycetes</taxon>
        <taxon>Pleosporomycetidae</taxon>
        <taxon>Pleosporales</taxon>
        <taxon>Pleosporineae</taxon>
        <taxon>Leptosphaeriaceae</taxon>
        <taxon>Plenodomus</taxon>
    </lineage>
</organism>
<sequence>MSAHTEDRRQSIWSKLEYYYTTDSAKAKRNVHEYFVGPRDSTQHSKLPKAFRMHGSVTPRIFLRVFGVTIWTVVVTLLSQKVHKIDVHPIMLTILGITIVFSLNLRSSTAYERYTEGRKCWSQLNSVSTALARNVWTFAGEREGEQGKQDLLAKITFLKMIVAFSVALKHRLRFEPYIQYDDLYDLVSHLDTFAKQAGHPTAHEQGHSFLRRVGDLLHVAEANPRAELKKAKRSVGNLPLEILMYMSAYLKEVTDNGTMKVAALESKALNDLRTFDDVLAATDRILNTPMPIAYSIAIAQITWIYVLSLPIQLVHVMGWITIPVTTVAAYIIQGFAAIGNEFENPFGHAVNDLPLEMYCAQIASNINIIASKPPMGPNDYSMHPDNKPLYPISSASGDSWPDVDMSGIRDALNTRALLSKPAMWQRQGSTGRPVVNWWGGSVGESTLA</sequence>
<dbReference type="AlphaFoldDB" id="A0A6A7B0X6"/>
<keyword evidence="5 8" id="KW-1133">Transmembrane helix</keyword>
<keyword evidence="2" id="KW-0813">Transport</keyword>
<feature type="transmembrane region" description="Helical" evidence="8">
    <location>
        <begin position="61"/>
        <end position="79"/>
    </location>
</feature>
<feature type="transmembrane region" description="Helical" evidence="8">
    <location>
        <begin position="85"/>
        <end position="105"/>
    </location>
</feature>
<accession>A0A6A7B0X6</accession>
<dbReference type="EMBL" id="MU006313">
    <property type="protein sequence ID" value="KAF2849160.1"/>
    <property type="molecule type" value="Genomic_DNA"/>
</dbReference>
<dbReference type="GO" id="GO:0005254">
    <property type="term" value="F:chloride channel activity"/>
    <property type="evidence" value="ECO:0007669"/>
    <property type="project" value="InterPro"/>
</dbReference>
<keyword evidence="3" id="KW-1003">Cell membrane</keyword>
<evidence type="ECO:0000313" key="10">
    <source>
        <dbReference type="Proteomes" id="UP000799423"/>
    </source>
</evidence>
<name>A0A6A7B0X6_9PLEO</name>
<evidence type="ECO:0000313" key="9">
    <source>
        <dbReference type="EMBL" id="KAF2849160.1"/>
    </source>
</evidence>
<dbReference type="GO" id="GO:0005886">
    <property type="term" value="C:plasma membrane"/>
    <property type="evidence" value="ECO:0007669"/>
    <property type="project" value="UniProtKB-SubCell"/>
</dbReference>
<evidence type="ECO:0000256" key="1">
    <source>
        <dbReference type="ARBA" id="ARBA00004651"/>
    </source>
</evidence>
<evidence type="ECO:0000256" key="2">
    <source>
        <dbReference type="ARBA" id="ARBA00022448"/>
    </source>
</evidence>
<keyword evidence="10" id="KW-1185">Reference proteome</keyword>
<comment type="subcellular location">
    <subcellularLocation>
        <location evidence="1">Cell membrane</location>
        <topology evidence="1">Multi-pass membrane protein</topology>
    </subcellularLocation>
</comment>